<sequence>MEIGWVLEARPGGPCYLDGGPRPGGTMLPGRSDTVRGTMLRVGRVYRRQAGRWGALHFPVIGKIPRLPSNKATTSRSSPYGLR</sequence>
<protein>
    <submittedName>
        <fullName evidence="1">Uncharacterized protein</fullName>
    </submittedName>
</protein>
<dbReference type="AlphaFoldDB" id="A0A518GFF7"/>
<evidence type="ECO:0000313" key="2">
    <source>
        <dbReference type="Proteomes" id="UP000318017"/>
    </source>
</evidence>
<dbReference type="Proteomes" id="UP000318017">
    <property type="component" value="Chromosome"/>
</dbReference>
<reference evidence="1 2" key="1">
    <citation type="submission" date="2019-02" db="EMBL/GenBank/DDBJ databases">
        <title>Deep-cultivation of Planctomycetes and their phenomic and genomic characterization uncovers novel biology.</title>
        <authorList>
            <person name="Wiegand S."/>
            <person name="Jogler M."/>
            <person name="Boedeker C."/>
            <person name="Pinto D."/>
            <person name="Vollmers J."/>
            <person name="Rivas-Marin E."/>
            <person name="Kohn T."/>
            <person name="Peeters S.H."/>
            <person name="Heuer A."/>
            <person name="Rast P."/>
            <person name="Oberbeckmann S."/>
            <person name="Bunk B."/>
            <person name="Jeske O."/>
            <person name="Meyerdierks A."/>
            <person name="Storesund J.E."/>
            <person name="Kallscheuer N."/>
            <person name="Luecker S."/>
            <person name="Lage O.M."/>
            <person name="Pohl T."/>
            <person name="Merkel B.J."/>
            <person name="Hornburger P."/>
            <person name="Mueller R.-W."/>
            <person name="Bruemmer F."/>
            <person name="Labrenz M."/>
            <person name="Spormann A.M."/>
            <person name="Op den Camp H."/>
            <person name="Overmann J."/>
            <person name="Amann R."/>
            <person name="Jetten M.S.M."/>
            <person name="Mascher T."/>
            <person name="Medema M.H."/>
            <person name="Devos D.P."/>
            <person name="Kaster A.-K."/>
            <person name="Ovreas L."/>
            <person name="Rohde M."/>
            <person name="Galperin M.Y."/>
            <person name="Jogler C."/>
        </authorList>
    </citation>
    <scope>NUCLEOTIDE SEQUENCE [LARGE SCALE GENOMIC DNA]</scope>
    <source>
        <strain evidence="1 2">Q31a</strain>
    </source>
</reference>
<name>A0A518GFF7_9BACT</name>
<dbReference type="KEGG" id="ahel:Q31a_57220"/>
<dbReference type="EMBL" id="CP036298">
    <property type="protein sequence ID" value="QDV27334.1"/>
    <property type="molecule type" value="Genomic_DNA"/>
</dbReference>
<keyword evidence="2" id="KW-1185">Reference proteome</keyword>
<organism evidence="1 2">
    <name type="scientific">Aureliella helgolandensis</name>
    <dbReference type="NCBI Taxonomy" id="2527968"/>
    <lineage>
        <taxon>Bacteria</taxon>
        <taxon>Pseudomonadati</taxon>
        <taxon>Planctomycetota</taxon>
        <taxon>Planctomycetia</taxon>
        <taxon>Pirellulales</taxon>
        <taxon>Pirellulaceae</taxon>
        <taxon>Aureliella</taxon>
    </lineage>
</organism>
<evidence type="ECO:0000313" key="1">
    <source>
        <dbReference type="EMBL" id="QDV27334.1"/>
    </source>
</evidence>
<proteinExistence type="predicted"/>
<accession>A0A518GFF7</accession>
<gene>
    <name evidence="1" type="ORF">Q31a_57220</name>
</gene>